<dbReference type="AlphaFoldDB" id="N9FTQ3"/>
<protein>
    <recommendedName>
        <fullName evidence="3">DUF3298 domain-containing protein</fullName>
    </recommendedName>
</protein>
<dbReference type="HOGENOM" id="CLU_1021687_0_0_6"/>
<dbReference type="PROSITE" id="PS51257">
    <property type="entry name" value="PROKAR_LIPOPROTEIN"/>
    <property type="match status" value="1"/>
</dbReference>
<dbReference type="PATRIC" id="fig|1217649.3.peg.374"/>
<name>N9FTQ3_9GAMM</name>
<dbReference type="EMBL" id="APQK01000002">
    <property type="protein sequence ID" value="ENW08219.1"/>
    <property type="molecule type" value="Genomic_DNA"/>
</dbReference>
<evidence type="ECO:0000313" key="1">
    <source>
        <dbReference type="EMBL" id="ENW08219.1"/>
    </source>
</evidence>
<dbReference type="OrthoDB" id="6710656at2"/>
<reference evidence="1 2" key="1">
    <citation type="submission" date="2013-02" db="EMBL/GenBank/DDBJ databases">
        <title>The Genome Sequence of Acinetobacter beijerinckii ANC 3835.</title>
        <authorList>
            <consortium name="The Broad Institute Genome Sequencing Platform"/>
            <consortium name="The Broad Institute Genome Sequencing Center for Infectious Disease"/>
            <person name="Cerqueira G."/>
            <person name="Feldgarden M."/>
            <person name="Courvalin P."/>
            <person name="Perichon B."/>
            <person name="Grillot-Courvalin C."/>
            <person name="Clermont D."/>
            <person name="Rocha E."/>
            <person name="Yoon E.-J."/>
            <person name="Nemec A."/>
            <person name="Walker B."/>
            <person name="Young S.K."/>
            <person name="Zeng Q."/>
            <person name="Gargeya S."/>
            <person name="Fitzgerald M."/>
            <person name="Haas B."/>
            <person name="Abouelleil A."/>
            <person name="Alvarado L."/>
            <person name="Arachchi H.M."/>
            <person name="Berlin A.M."/>
            <person name="Chapman S.B."/>
            <person name="Dewar J."/>
            <person name="Goldberg J."/>
            <person name="Griggs A."/>
            <person name="Gujja S."/>
            <person name="Hansen M."/>
            <person name="Howarth C."/>
            <person name="Imamovic A."/>
            <person name="Larimer J."/>
            <person name="McCowan C."/>
            <person name="Murphy C."/>
            <person name="Neiman D."/>
            <person name="Pearson M."/>
            <person name="Priest M."/>
            <person name="Roberts A."/>
            <person name="Saif S."/>
            <person name="Shea T."/>
            <person name="Sisk P."/>
            <person name="Sykes S."/>
            <person name="Wortman J."/>
            <person name="Nusbaum C."/>
            <person name="Birren B."/>
        </authorList>
    </citation>
    <scope>NUCLEOTIDE SEQUENCE [LARGE SCALE GENOMIC DNA]</scope>
    <source>
        <strain evidence="1 2">ANC 3835</strain>
    </source>
</reference>
<comment type="caution">
    <text evidence="1">The sequence shown here is derived from an EMBL/GenBank/DDBJ whole genome shotgun (WGS) entry which is preliminary data.</text>
</comment>
<gene>
    <name evidence="1" type="ORF">F934_00394</name>
</gene>
<evidence type="ECO:0008006" key="3">
    <source>
        <dbReference type="Google" id="ProtNLM"/>
    </source>
</evidence>
<accession>N9FTQ3</accession>
<sequence>MNNQKIKDDVMNTVKPIFAISLMIGMMALTACDHPKKNETDSKAAQQTEKMEQADVLPYLNMQETKADYALPFCEKKNCIELDVQTIKTQDEWLNAWIAKNQAKVIQQQIEQNKDLTLQQAINAYVKKSDEWQDKYSKNKAYELHVNTRIASQRNQYVLLQVGLDSKQEDIAVKDRYYFFVADRKLQKNLTVLDVIQKKQQNAMNDIVQTHYQQWIEKQSLEVKKQVPKKLYWGQADWFFDGEGVGLHYRANEISKDAPQLDIYLTTEQTKQMLQAEVYQKMF</sequence>
<dbReference type="Proteomes" id="UP000018417">
    <property type="component" value="Unassembled WGS sequence"/>
</dbReference>
<organism evidence="1 2">
    <name type="scientific">Acinetobacter beijerinckii ANC 3835</name>
    <dbReference type="NCBI Taxonomy" id="1217649"/>
    <lineage>
        <taxon>Bacteria</taxon>
        <taxon>Pseudomonadati</taxon>
        <taxon>Pseudomonadota</taxon>
        <taxon>Gammaproteobacteria</taxon>
        <taxon>Moraxellales</taxon>
        <taxon>Moraxellaceae</taxon>
        <taxon>Acinetobacter</taxon>
    </lineage>
</organism>
<evidence type="ECO:0000313" key="2">
    <source>
        <dbReference type="Proteomes" id="UP000018417"/>
    </source>
</evidence>
<proteinExistence type="predicted"/>
<dbReference type="Gene3D" id="3.30.565.40">
    <property type="entry name" value="Fervidobacterium nodosum Rt17-B1 like"/>
    <property type="match status" value="1"/>
</dbReference>